<feature type="binding site" evidence="10">
    <location>
        <position position="18"/>
    </location>
    <ligand>
        <name>ATP</name>
        <dbReference type="ChEBI" id="CHEBI:30616"/>
    </ligand>
</feature>
<dbReference type="GO" id="GO:0005737">
    <property type="term" value="C:cytoplasm"/>
    <property type="evidence" value="ECO:0007669"/>
    <property type="project" value="UniProtKB-SubCell"/>
</dbReference>
<evidence type="ECO:0000256" key="3">
    <source>
        <dbReference type="ARBA" id="ARBA00022517"/>
    </source>
</evidence>
<protein>
    <recommendedName>
        <fullName evidence="10">Adenylate kinase isoenzyme 6 homolog</fullName>
        <shortName evidence="10">AK6</shortName>
        <ecNumber evidence="10">2.7.4.3</ecNumber>
    </recommendedName>
    <alternativeName>
        <fullName evidence="10">Dual activity adenylate kinase/ATPase</fullName>
        <shortName evidence="10">AK/ATPase</shortName>
    </alternativeName>
</protein>
<dbReference type="GeneID" id="34597546"/>
<name>A0A177FGJ5_9EURO</name>
<dbReference type="RefSeq" id="XP_022515386.1">
    <property type="nucleotide sequence ID" value="XM_022652350.1"/>
</dbReference>
<feature type="binding site" evidence="10">
    <location>
        <position position="122"/>
    </location>
    <ligand>
        <name>ATP</name>
        <dbReference type="ChEBI" id="CHEBI:30616"/>
    </ligand>
</feature>
<feature type="region of interest" description="NMPbind" evidence="10">
    <location>
        <begin position="41"/>
        <end position="64"/>
    </location>
</feature>
<dbReference type="Pfam" id="PF13238">
    <property type="entry name" value="AAA_18"/>
    <property type="match status" value="1"/>
</dbReference>
<evidence type="ECO:0000256" key="2">
    <source>
        <dbReference type="ARBA" id="ARBA00022490"/>
    </source>
</evidence>
<dbReference type="Gene3D" id="3.40.50.300">
    <property type="entry name" value="P-loop containing nucleotide triphosphate hydrolases"/>
    <property type="match status" value="1"/>
</dbReference>
<comment type="function">
    <text evidence="10">Broad-specificity nucleoside monophosphate (NMP) kinase that catalyzes the reversible transfer of the terminal phosphate group between nucleoside triphosphates and monophosphates. Has also ATPase activity. Involved in the late cytoplasmic maturation steps of the 40S ribosomal particles, specifically 18S rRNA maturation. While NMP activity is not required for ribosome maturation, ATPase activity is. Associates transiently with small ribosomal subunit protein uS11. ATP hydrolysis breaks the interaction with uS11. May temporarily remove uS11 from the ribosome to enable a conformational change of the ribosomal RNA that is needed for the final maturation step of the small ribosomal subunit. Its NMP activity may have a role in nuclear energy homeostasis.</text>
</comment>
<dbReference type="OrthoDB" id="10251185at2759"/>
<keyword evidence="2 10" id="KW-0963">Cytoplasm</keyword>
<proteinExistence type="inferred from homology"/>
<dbReference type="GO" id="GO:0005634">
    <property type="term" value="C:nucleus"/>
    <property type="evidence" value="ECO:0007669"/>
    <property type="project" value="UniProtKB-SubCell"/>
</dbReference>
<keyword evidence="5 10" id="KW-0808">Transferase</keyword>
<dbReference type="GO" id="GO:0016887">
    <property type="term" value="F:ATP hydrolysis activity"/>
    <property type="evidence" value="ECO:0007669"/>
    <property type="project" value="UniProtKB-UniRule"/>
</dbReference>
<dbReference type="HAMAP" id="MF_00039">
    <property type="entry name" value="Adenylate_kinase_AK6"/>
    <property type="match status" value="1"/>
</dbReference>
<dbReference type="PANTHER" id="PTHR12595">
    <property type="entry name" value="POS9-ACTIVATING FACTOR FAP7-RELATED"/>
    <property type="match status" value="1"/>
</dbReference>
<keyword evidence="6 10" id="KW-0547">Nucleotide-binding</keyword>
<dbReference type="PANTHER" id="PTHR12595:SF0">
    <property type="entry name" value="ADENYLATE KINASE ISOENZYME 6"/>
    <property type="match status" value="1"/>
</dbReference>
<evidence type="ECO:0000256" key="9">
    <source>
        <dbReference type="ARBA" id="ARBA00023242"/>
    </source>
</evidence>
<dbReference type="InterPro" id="IPR027417">
    <property type="entry name" value="P-loop_NTPase"/>
</dbReference>
<comment type="caution">
    <text evidence="10">Lacks conserved residue(s) required for the propagation of feature annotation.</text>
</comment>
<keyword evidence="9 10" id="KW-0539">Nucleus</keyword>
<dbReference type="GO" id="GO:0004017">
    <property type="term" value="F:AMP kinase activity"/>
    <property type="evidence" value="ECO:0007669"/>
    <property type="project" value="UniProtKB-UniRule"/>
</dbReference>
<comment type="similarity">
    <text evidence="10">Belongs to the adenylate kinase family. AK6 subfamily.</text>
</comment>
<evidence type="ECO:0000256" key="7">
    <source>
        <dbReference type="ARBA" id="ARBA00022777"/>
    </source>
</evidence>
<accession>A0A177FGJ5</accession>
<dbReference type="GO" id="GO:0005524">
    <property type="term" value="F:ATP binding"/>
    <property type="evidence" value="ECO:0007669"/>
    <property type="project" value="UniProtKB-KW"/>
</dbReference>
<dbReference type="EMBL" id="LVKK01000010">
    <property type="protein sequence ID" value="OAG43434.1"/>
    <property type="molecule type" value="Genomic_DNA"/>
</dbReference>
<dbReference type="InterPro" id="IPR020618">
    <property type="entry name" value="Adenyl_kinase_AK6"/>
</dbReference>
<keyword evidence="3 10" id="KW-0690">Ribosome biogenesis</keyword>
<comment type="catalytic activity">
    <reaction evidence="10">
        <text>ATP + H2O = ADP + phosphate + H(+)</text>
        <dbReference type="Rhea" id="RHEA:13065"/>
        <dbReference type="ChEBI" id="CHEBI:15377"/>
        <dbReference type="ChEBI" id="CHEBI:15378"/>
        <dbReference type="ChEBI" id="CHEBI:30616"/>
        <dbReference type="ChEBI" id="CHEBI:43474"/>
        <dbReference type="ChEBI" id="CHEBI:456216"/>
    </reaction>
</comment>
<dbReference type="GO" id="GO:0006364">
    <property type="term" value="P:rRNA processing"/>
    <property type="evidence" value="ECO:0007669"/>
    <property type="project" value="UniProtKB-KW"/>
</dbReference>
<keyword evidence="8 10" id="KW-0067">ATP-binding</keyword>
<feature type="binding site" evidence="10">
    <location>
        <position position="16"/>
    </location>
    <ligand>
        <name>ATP</name>
        <dbReference type="ChEBI" id="CHEBI:30616"/>
    </ligand>
</feature>
<reference evidence="11 12" key="1">
    <citation type="submission" date="2016-03" db="EMBL/GenBank/DDBJ databases">
        <title>Draft genome sequence of the Fonsecaea monophora CBS 269.37.</title>
        <authorList>
            <person name="Bombassaro A."/>
            <person name="Vinicius W.A."/>
            <person name="De Hoog S."/>
            <person name="Sun J."/>
            <person name="Souza E.M."/>
            <person name="Raittz R.T."/>
            <person name="Costa F."/>
            <person name="Leao A.C."/>
            <person name="Tadra-Sfeir M.Z."/>
            <person name="Baura V."/>
            <person name="Balsanelli E."/>
            <person name="Pedrosa F.O."/>
            <person name="Moreno L.F."/>
            <person name="Steffens M.B."/>
            <person name="Xi L."/>
            <person name="Bocca A.L."/>
            <person name="Felipe M.S."/>
            <person name="Teixeira M."/>
            <person name="Telles Filho F.Q."/>
            <person name="Azevedo C.M."/>
            <person name="Gomes R."/>
            <person name="Vicente V.A."/>
        </authorList>
    </citation>
    <scope>NUCLEOTIDE SEQUENCE [LARGE SCALE GENOMIC DNA]</scope>
    <source>
        <strain evidence="11 12">CBS 269.37</strain>
    </source>
</reference>
<comment type="catalytic activity">
    <reaction evidence="1 10">
        <text>AMP + ATP = 2 ADP</text>
        <dbReference type="Rhea" id="RHEA:12973"/>
        <dbReference type="ChEBI" id="CHEBI:30616"/>
        <dbReference type="ChEBI" id="CHEBI:456215"/>
        <dbReference type="ChEBI" id="CHEBI:456216"/>
        <dbReference type="EC" id="2.7.4.3"/>
    </reaction>
</comment>
<dbReference type="AlphaFoldDB" id="A0A177FGJ5"/>
<dbReference type="Proteomes" id="UP000077002">
    <property type="component" value="Unassembled WGS sequence"/>
</dbReference>
<dbReference type="SUPFAM" id="SSF52540">
    <property type="entry name" value="P-loop containing nucleoside triphosphate hydrolases"/>
    <property type="match status" value="1"/>
</dbReference>
<evidence type="ECO:0000256" key="8">
    <source>
        <dbReference type="ARBA" id="ARBA00022840"/>
    </source>
</evidence>
<evidence type="ECO:0000313" key="11">
    <source>
        <dbReference type="EMBL" id="OAG43434.1"/>
    </source>
</evidence>
<feature type="binding site" evidence="10">
    <location>
        <position position="17"/>
    </location>
    <ligand>
        <name>ATP</name>
        <dbReference type="ChEBI" id="CHEBI:30616"/>
    </ligand>
</feature>
<evidence type="ECO:0000256" key="4">
    <source>
        <dbReference type="ARBA" id="ARBA00022552"/>
    </source>
</evidence>
<feature type="region of interest" description="LID" evidence="10">
    <location>
        <begin position="121"/>
        <end position="131"/>
    </location>
</feature>
<feature type="binding site" evidence="10">
    <location>
        <position position="19"/>
    </location>
    <ligand>
        <name>ATP</name>
        <dbReference type="ChEBI" id="CHEBI:30616"/>
    </ligand>
</feature>
<evidence type="ECO:0000256" key="1">
    <source>
        <dbReference type="ARBA" id="ARBA00000582"/>
    </source>
</evidence>
<comment type="subcellular location">
    <subcellularLocation>
        <location evidence="10">Cytoplasm</location>
    </subcellularLocation>
    <subcellularLocation>
        <location evidence="10">Nucleus</location>
    </subcellularLocation>
</comment>
<dbReference type="EC" id="2.7.4.3" evidence="10"/>
<dbReference type="GO" id="GO:0042274">
    <property type="term" value="P:ribosomal small subunit biogenesis"/>
    <property type="evidence" value="ECO:0007669"/>
    <property type="project" value="UniProtKB-UniRule"/>
</dbReference>
<evidence type="ECO:0000256" key="10">
    <source>
        <dbReference type="HAMAP-Rule" id="MF_03173"/>
    </source>
</evidence>
<evidence type="ECO:0000256" key="6">
    <source>
        <dbReference type="ARBA" id="ARBA00022741"/>
    </source>
</evidence>
<dbReference type="FunFam" id="3.40.50.300:FF:000372">
    <property type="entry name" value="Adenylate kinase isoenzyme 6 homolog"/>
    <property type="match status" value="1"/>
</dbReference>
<feature type="binding site" evidence="10">
    <location>
        <position position="14"/>
    </location>
    <ligand>
        <name>ATP</name>
        <dbReference type="ChEBI" id="CHEBI:30616"/>
    </ligand>
</feature>
<keyword evidence="4 10" id="KW-0698">rRNA processing</keyword>
<comment type="subunit">
    <text evidence="10">Interacts with small ribosomal subunit protein uS11. Not a structural component of 43S pre-ribosomes, but transiently interacts with them by binding to uS11.</text>
</comment>
<keyword evidence="7 10" id="KW-0418">Kinase</keyword>
<organism evidence="11 12">
    <name type="scientific">Fonsecaea monophora</name>
    <dbReference type="NCBI Taxonomy" id="254056"/>
    <lineage>
        <taxon>Eukaryota</taxon>
        <taxon>Fungi</taxon>
        <taxon>Dikarya</taxon>
        <taxon>Ascomycota</taxon>
        <taxon>Pezizomycotina</taxon>
        <taxon>Eurotiomycetes</taxon>
        <taxon>Chaetothyriomycetidae</taxon>
        <taxon>Chaetothyriales</taxon>
        <taxon>Herpotrichiellaceae</taxon>
        <taxon>Fonsecaea</taxon>
    </lineage>
</organism>
<evidence type="ECO:0000256" key="5">
    <source>
        <dbReference type="ARBA" id="ARBA00022679"/>
    </source>
</evidence>
<sequence length="193" mass="21485">MRTLPNIIITGTPGVGKTTTCTQLLSLASSSTPAINLKHLSINDLVKSRSCHSGYDEDLQTLIVDDDKLMDEVEKDISDGEGEGGWVIDWHSTAGFAVRWVDLVVVLRCEETSVLYDRLMARGYKDSKVQENMDAEIFGVVTEEAKEGWGEEEDGRVVELKSVNADDIDENAERILQWVKNWIKDHTTNGNEG</sequence>
<evidence type="ECO:0000313" key="12">
    <source>
        <dbReference type="Proteomes" id="UP000077002"/>
    </source>
</evidence>
<keyword evidence="12" id="KW-1185">Reference proteome</keyword>
<gene>
    <name evidence="11" type="ORF">AYO21_02371</name>
</gene>
<comment type="caution">
    <text evidence="11">The sequence shown here is derived from an EMBL/GenBank/DDBJ whole genome shotgun (WGS) entry which is preliminary data.</text>
</comment>